<dbReference type="CDD" id="cd03335">
    <property type="entry name" value="TCP1_alpha"/>
    <property type="match status" value="1"/>
</dbReference>
<dbReference type="InterPro" id="IPR017998">
    <property type="entry name" value="Chaperone_TCP-1"/>
</dbReference>
<sequence length="546" mass="59028">MAAAELGLSLQGERESGADVRSANVTAVMALSTILKSSLGPQGLDKMLVDDIGDVTITNDGATILKQLEVEHPAAKVLVELANLQDTEVGDGTTSVVIVAAELLKRANELVKNNIHPTTIIAGYRLAMRESIKYIQANLSVPVDKLEQDVLLSIAKTTLSSKFVGAESELFTKIVVDAMKAVKVVGPDGKAKYPVGQVNIIKSHGLSSSESMLIAGGYAIQLSRGSQEMPTYVASAKICLLDFDLKKHRMSMGVNIVIDDPEELERVRQKEMDLTKEKIKKIVDAGTTVLFTTKGIDDFAMKYLVDAGVMGVRRVSKGDIKRIGKCTGARLLLTMADMEGEETFDPACLGKADEVSEQRVGDNDFIFIKGCAATKAATILLRGANDFMLEEADRSVHDALCAVSRTLESNSVVPGGGAVETALSLHLEDYARKWDSYEQWAIAEFAEALLTIPKTLAINAALDAIDLLAALRVRHHAAQTAQDSKKDYKWYGLDLINNGVRNSVTAGVLEPMVSKLKSLKFATEAAITILRIDDLIRIAPEQEQPM</sequence>
<dbReference type="InterPro" id="IPR027409">
    <property type="entry name" value="GroEL-like_apical_dom_sf"/>
</dbReference>
<dbReference type="GO" id="GO:0051082">
    <property type="term" value="F:unfolded protein binding"/>
    <property type="evidence" value="ECO:0007669"/>
    <property type="project" value="InterPro"/>
</dbReference>
<dbReference type="PROSITE" id="PS00751">
    <property type="entry name" value="TCP1_2"/>
    <property type="match status" value="1"/>
</dbReference>
<protein>
    <recommendedName>
        <fullName evidence="3">T-complex protein 1 subunit alpha</fullName>
    </recommendedName>
    <alternativeName>
        <fullName evidence="8">CCT-alpha</fullName>
    </alternativeName>
</protein>
<dbReference type="Pfam" id="PF00118">
    <property type="entry name" value="Cpn60_TCP1"/>
    <property type="match status" value="1"/>
</dbReference>
<accession>A0A6U6P3V1</accession>
<reference evidence="10" key="1">
    <citation type="submission" date="2021-01" db="EMBL/GenBank/DDBJ databases">
        <authorList>
            <person name="Corre E."/>
            <person name="Pelletier E."/>
            <person name="Niang G."/>
            <person name="Scheremetjew M."/>
            <person name="Finn R."/>
            <person name="Kale V."/>
            <person name="Holt S."/>
            <person name="Cochrane G."/>
            <person name="Meng A."/>
            <person name="Brown T."/>
            <person name="Cohen L."/>
        </authorList>
    </citation>
    <scope>NUCLEOTIDE SEQUENCE</scope>
    <source>
        <strain evidence="10">RCC3387</strain>
    </source>
</reference>
<keyword evidence="6 9" id="KW-0067">ATP-binding</keyword>
<keyword evidence="5 9" id="KW-0547">Nucleotide-binding</keyword>
<evidence type="ECO:0000256" key="8">
    <source>
        <dbReference type="ARBA" id="ARBA00030049"/>
    </source>
</evidence>
<evidence type="ECO:0000256" key="4">
    <source>
        <dbReference type="ARBA" id="ARBA00022490"/>
    </source>
</evidence>
<evidence type="ECO:0000256" key="9">
    <source>
        <dbReference type="RuleBase" id="RU004187"/>
    </source>
</evidence>
<dbReference type="SUPFAM" id="SSF52029">
    <property type="entry name" value="GroEL apical domain-like"/>
    <property type="match status" value="1"/>
</dbReference>
<evidence type="ECO:0000313" key="10">
    <source>
        <dbReference type="EMBL" id="CAD9586457.1"/>
    </source>
</evidence>
<comment type="similarity">
    <text evidence="2 9">Belongs to the TCP-1 chaperonin family.</text>
</comment>
<organism evidence="10">
    <name type="scientific">Zooxanthella nutricula</name>
    <dbReference type="NCBI Taxonomy" id="1333877"/>
    <lineage>
        <taxon>Eukaryota</taxon>
        <taxon>Sar</taxon>
        <taxon>Alveolata</taxon>
        <taxon>Dinophyceae</taxon>
        <taxon>Peridiniales</taxon>
        <taxon>Peridiniales incertae sedis</taxon>
        <taxon>Zooxanthella</taxon>
    </lineage>
</organism>
<dbReference type="FunFam" id="3.50.7.10:FF:000009">
    <property type="entry name" value="T-complex protein 1 subunit alpha"/>
    <property type="match status" value="1"/>
</dbReference>
<name>A0A6U6P3V1_9DINO</name>
<dbReference type="GO" id="GO:0005524">
    <property type="term" value="F:ATP binding"/>
    <property type="evidence" value="ECO:0007669"/>
    <property type="project" value="UniProtKB-KW"/>
</dbReference>
<dbReference type="NCBIfam" id="NF041083">
    <property type="entry name" value="thermosome_beta"/>
    <property type="match status" value="1"/>
</dbReference>
<evidence type="ECO:0000256" key="7">
    <source>
        <dbReference type="ARBA" id="ARBA00023186"/>
    </source>
</evidence>
<dbReference type="EMBL" id="HBGW01052076">
    <property type="protein sequence ID" value="CAD9586457.1"/>
    <property type="molecule type" value="Transcribed_RNA"/>
</dbReference>
<dbReference type="InterPro" id="IPR054827">
    <property type="entry name" value="thermosome_alpha"/>
</dbReference>
<evidence type="ECO:0000256" key="1">
    <source>
        <dbReference type="ARBA" id="ARBA00004496"/>
    </source>
</evidence>
<dbReference type="SUPFAM" id="SSF48592">
    <property type="entry name" value="GroEL equatorial domain-like"/>
    <property type="match status" value="1"/>
</dbReference>
<comment type="subcellular location">
    <subcellularLocation>
        <location evidence="1">Cytoplasm</location>
    </subcellularLocation>
</comment>
<evidence type="ECO:0000256" key="5">
    <source>
        <dbReference type="ARBA" id="ARBA00022741"/>
    </source>
</evidence>
<keyword evidence="7 9" id="KW-0143">Chaperone</keyword>
<proteinExistence type="inferred from homology"/>
<dbReference type="NCBIfam" id="TIGR02340">
    <property type="entry name" value="chap_CCT_alpha"/>
    <property type="match status" value="1"/>
</dbReference>
<dbReference type="InterPro" id="IPR002194">
    <property type="entry name" value="Chaperonin_TCP-1_CS"/>
</dbReference>
<evidence type="ECO:0000256" key="3">
    <source>
        <dbReference type="ARBA" id="ARBA00014424"/>
    </source>
</evidence>
<evidence type="ECO:0000256" key="2">
    <source>
        <dbReference type="ARBA" id="ARBA00008020"/>
    </source>
</evidence>
<dbReference type="GO" id="GO:0005737">
    <property type="term" value="C:cytoplasm"/>
    <property type="evidence" value="ECO:0007669"/>
    <property type="project" value="UniProtKB-SubCell"/>
</dbReference>
<dbReference type="Gene3D" id="3.50.7.10">
    <property type="entry name" value="GroEL"/>
    <property type="match status" value="1"/>
</dbReference>
<dbReference type="GO" id="GO:0016887">
    <property type="term" value="F:ATP hydrolysis activity"/>
    <property type="evidence" value="ECO:0007669"/>
    <property type="project" value="InterPro"/>
</dbReference>
<dbReference type="SUPFAM" id="SSF54849">
    <property type="entry name" value="GroEL-intermediate domain like"/>
    <property type="match status" value="1"/>
</dbReference>
<dbReference type="InterPro" id="IPR053374">
    <property type="entry name" value="TCP-1_chaperonin"/>
</dbReference>
<dbReference type="Gene3D" id="1.10.560.10">
    <property type="entry name" value="GroEL-like equatorial domain"/>
    <property type="match status" value="1"/>
</dbReference>
<dbReference type="PROSITE" id="PS00750">
    <property type="entry name" value="TCP1_1"/>
    <property type="match status" value="1"/>
</dbReference>
<keyword evidence="4" id="KW-0963">Cytoplasm</keyword>
<dbReference type="GO" id="GO:0140662">
    <property type="term" value="F:ATP-dependent protein folding chaperone"/>
    <property type="evidence" value="ECO:0007669"/>
    <property type="project" value="InterPro"/>
</dbReference>
<dbReference type="AlphaFoldDB" id="A0A6U6P3V1"/>
<dbReference type="InterPro" id="IPR027410">
    <property type="entry name" value="TCP-1-like_intermed_sf"/>
</dbReference>
<dbReference type="PANTHER" id="PTHR11353">
    <property type="entry name" value="CHAPERONIN"/>
    <property type="match status" value="1"/>
</dbReference>
<dbReference type="PROSITE" id="PS00995">
    <property type="entry name" value="TCP1_3"/>
    <property type="match status" value="1"/>
</dbReference>
<gene>
    <name evidence="10" type="ORF">BRAN1462_LOCUS33066</name>
</gene>
<dbReference type="NCBIfam" id="NF041082">
    <property type="entry name" value="thermosome_alpha"/>
    <property type="match status" value="1"/>
</dbReference>
<dbReference type="Gene3D" id="3.30.260.10">
    <property type="entry name" value="TCP-1-like chaperonin intermediate domain"/>
    <property type="match status" value="1"/>
</dbReference>
<dbReference type="FunFam" id="1.10.560.10:FF:000070">
    <property type="entry name" value="Uncharacterized protein"/>
    <property type="match status" value="1"/>
</dbReference>
<dbReference type="InterPro" id="IPR002423">
    <property type="entry name" value="Cpn60/GroEL/TCP-1"/>
</dbReference>
<evidence type="ECO:0000256" key="6">
    <source>
        <dbReference type="ARBA" id="ARBA00022840"/>
    </source>
</evidence>
<dbReference type="InterPro" id="IPR012715">
    <property type="entry name" value="Chap_CCT_alpha"/>
</dbReference>
<dbReference type="PRINTS" id="PR00304">
    <property type="entry name" value="TCOMPLEXTCP1"/>
</dbReference>
<dbReference type="InterPro" id="IPR027413">
    <property type="entry name" value="GROEL-like_equatorial_sf"/>
</dbReference>